<dbReference type="EMBL" id="JAYKXP010000244">
    <property type="protein sequence ID" value="KAK7017910.1"/>
    <property type="molecule type" value="Genomic_DNA"/>
</dbReference>
<name>A0AAW0B0M8_9AGAR</name>
<dbReference type="Proteomes" id="UP001383192">
    <property type="component" value="Unassembled WGS sequence"/>
</dbReference>
<dbReference type="Gene3D" id="3.40.970.10">
    <property type="entry name" value="Ribonuclease H1, N-terminal domain"/>
    <property type="match status" value="1"/>
</dbReference>
<evidence type="ECO:0000313" key="3">
    <source>
        <dbReference type="EMBL" id="KAK7017910.1"/>
    </source>
</evidence>
<dbReference type="AlphaFoldDB" id="A0AAW0B0M8"/>
<evidence type="ECO:0000259" key="2">
    <source>
        <dbReference type="Pfam" id="PF01693"/>
    </source>
</evidence>
<dbReference type="Pfam" id="PF01693">
    <property type="entry name" value="Cauli_VI"/>
    <property type="match status" value="1"/>
</dbReference>
<reference evidence="3 4" key="1">
    <citation type="submission" date="2024-01" db="EMBL/GenBank/DDBJ databases">
        <title>A draft genome for a cacao thread blight-causing isolate of Paramarasmius palmivorus.</title>
        <authorList>
            <person name="Baruah I.K."/>
            <person name="Bukari Y."/>
            <person name="Amoako-Attah I."/>
            <person name="Meinhardt L.W."/>
            <person name="Bailey B.A."/>
            <person name="Cohen S.P."/>
        </authorList>
    </citation>
    <scope>NUCLEOTIDE SEQUENCE [LARGE SCALE GENOMIC DNA]</scope>
    <source>
        <strain evidence="3 4">GH-12</strain>
    </source>
</reference>
<feature type="compositionally biased region" description="Polar residues" evidence="1">
    <location>
        <begin position="135"/>
        <end position="149"/>
    </location>
</feature>
<keyword evidence="4" id="KW-1185">Reference proteome</keyword>
<evidence type="ECO:0000313" key="4">
    <source>
        <dbReference type="Proteomes" id="UP001383192"/>
    </source>
</evidence>
<gene>
    <name evidence="3" type="ORF">VNI00_018522</name>
</gene>
<dbReference type="InterPro" id="IPR009027">
    <property type="entry name" value="Ribosomal_bL9/RNase_H1_N"/>
</dbReference>
<dbReference type="InterPro" id="IPR037056">
    <property type="entry name" value="RNase_H1_N_sf"/>
</dbReference>
<dbReference type="SUPFAM" id="SSF55658">
    <property type="entry name" value="L9 N-domain-like"/>
    <property type="match status" value="1"/>
</dbReference>
<feature type="region of interest" description="Disordered" evidence="1">
    <location>
        <begin position="103"/>
        <end position="172"/>
    </location>
</feature>
<feature type="compositionally biased region" description="Polar residues" evidence="1">
    <location>
        <begin position="160"/>
        <end position="172"/>
    </location>
</feature>
<feature type="domain" description="Ribonuclease H1 N-terminal" evidence="2">
    <location>
        <begin position="57"/>
        <end position="97"/>
    </location>
</feature>
<organism evidence="3 4">
    <name type="scientific">Paramarasmius palmivorus</name>
    <dbReference type="NCBI Taxonomy" id="297713"/>
    <lineage>
        <taxon>Eukaryota</taxon>
        <taxon>Fungi</taxon>
        <taxon>Dikarya</taxon>
        <taxon>Basidiomycota</taxon>
        <taxon>Agaricomycotina</taxon>
        <taxon>Agaricomycetes</taxon>
        <taxon>Agaricomycetidae</taxon>
        <taxon>Agaricales</taxon>
        <taxon>Marasmiineae</taxon>
        <taxon>Marasmiaceae</taxon>
        <taxon>Paramarasmius</taxon>
    </lineage>
</organism>
<comment type="caution">
    <text evidence="3">The sequence shown here is derived from an EMBL/GenBank/DDBJ whole genome shotgun (WGS) entry which is preliminary data.</text>
</comment>
<proteinExistence type="predicted"/>
<dbReference type="InterPro" id="IPR011320">
    <property type="entry name" value="RNase_H1_N"/>
</dbReference>
<evidence type="ECO:0000256" key="1">
    <source>
        <dbReference type="SAM" id="MobiDB-lite"/>
    </source>
</evidence>
<sequence>MTGLDDNEVWDRLARLRMDEPPEVIEGEDDPFVRATNNHIRSANPTTTRSSTGFVAYVVFNGRVKGVHHTWDSCCHSVAGYPKHSYRGFRSTREAEEAWSEATEKGIVGDPPTAFSEPQKAATPTKCAAEGYGKSQATITDGTKGSTSRHASDKPRPSSLGPSNPASPSTSKGKTLRQFWWVVIKGAEPGVYTSESAAREAAGNHSLVVVERLGTAEKAQSLWSTALESGRVTLLPLV</sequence>
<protein>
    <recommendedName>
        <fullName evidence="2">Ribonuclease H1 N-terminal domain-containing protein</fullName>
    </recommendedName>
</protein>
<accession>A0AAW0B0M8</accession>